<evidence type="ECO:0000256" key="3">
    <source>
        <dbReference type="ARBA" id="ARBA00022695"/>
    </source>
</evidence>
<keyword evidence="1" id="KW-0696">RNA-directed RNA polymerase</keyword>
<dbReference type="InterPro" id="IPR043502">
    <property type="entry name" value="DNA/RNA_pol_sf"/>
</dbReference>
<reference evidence="7" key="1">
    <citation type="journal article" date="2017" name="Microb. Ecol.">
        <title>Distribution of Viruses Inhabiting Heterobasidion annosum in a Pine-Dominated Forest Plot in Southern Finland.</title>
        <authorList>
            <person name="Hyder R."/>
            <person name="Piri T."/>
            <person name="Hantula J."/>
            <person name="Nuorteva H."/>
            <person name="Vainio E.J."/>
        </authorList>
    </citation>
    <scope>NUCLEOTIDE SEQUENCE</scope>
    <source>
        <strain evidence="7">HetPV7-an1-a</strain>
    </source>
</reference>
<dbReference type="InterPro" id="IPR001205">
    <property type="entry name" value="RNA-dir_pol_C"/>
</dbReference>
<evidence type="ECO:0000256" key="2">
    <source>
        <dbReference type="ARBA" id="ARBA00022679"/>
    </source>
</evidence>
<keyword evidence="5" id="KW-1133">Transmembrane helix</keyword>
<feature type="transmembrane region" description="Helical" evidence="5">
    <location>
        <begin position="426"/>
        <end position="445"/>
    </location>
</feature>
<accession>A0A223FWJ0</accession>
<evidence type="ECO:0000256" key="4">
    <source>
        <dbReference type="ARBA" id="ARBA00022953"/>
    </source>
</evidence>
<dbReference type="EMBL" id="KY859973">
    <property type="protein sequence ID" value="AST13828.1"/>
    <property type="molecule type" value="Genomic_RNA"/>
</dbReference>
<dbReference type="GO" id="GO:0006351">
    <property type="term" value="P:DNA-templated transcription"/>
    <property type="evidence" value="ECO:0007669"/>
    <property type="project" value="InterPro"/>
</dbReference>
<keyword evidence="5" id="KW-0812">Transmembrane</keyword>
<organism evidence="7">
    <name type="scientific">Heterobasidion partitivirus 7</name>
    <dbReference type="NCBI Taxonomy" id="1387301"/>
    <lineage>
        <taxon>Viruses</taxon>
        <taxon>Riboviria</taxon>
        <taxon>Orthornavirae</taxon>
        <taxon>Pisuviricota</taxon>
        <taxon>Duplopiviricetes</taxon>
        <taxon>Durnavirales</taxon>
        <taxon>Partitiviridae</taxon>
        <taxon>Betapartitivirus</taxon>
        <taxon>Betapartitivirus septemheterobasidion</taxon>
    </lineage>
</organism>
<dbReference type="Pfam" id="PF00680">
    <property type="entry name" value="RdRP_1"/>
    <property type="match status" value="1"/>
</dbReference>
<evidence type="ECO:0000256" key="1">
    <source>
        <dbReference type="ARBA" id="ARBA00022484"/>
    </source>
</evidence>
<name>A0A223FWJ0_9VIRU</name>
<dbReference type="SUPFAM" id="SSF56672">
    <property type="entry name" value="DNA/RNA polymerases"/>
    <property type="match status" value="1"/>
</dbReference>
<keyword evidence="4" id="KW-0693">Viral RNA replication</keyword>
<feature type="domain" description="RNA-directed RNA polymerase C-terminal" evidence="6">
    <location>
        <begin position="458"/>
        <end position="585"/>
    </location>
</feature>
<evidence type="ECO:0000256" key="5">
    <source>
        <dbReference type="SAM" id="Phobius"/>
    </source>
</evidence>
<dbReference type="GO" id="GO:0003968">
    <property type="term" value="F:RNA-directed RNA polymerase activity"/>
    <property type="evidence" value="ECO:0007669"/>
    <property type="project" value="UniProtKB-KW"/>
</dbReference>
<keyword evidence="3" id="KW-0548">Nucleotidyltransferase</keyword>
<feature type="transmembrane region" description="Helical" evidence="5">
    <location>
        <begin position="457"/>
        <end position="484"/>
    </location>
</feature>
<evidence type="ECO:0000313" key="7">
    <source>
        <dbReference type="EMBL" id="AST13828.1"/>
    </source>
</evidence>
<sequence length="724" mass="85362">MSTNPPIVEQLANPPQPEDKHVQYAKLLDIYRANPSYYNQQQLKEYTELYGFNYFVPVPETDFPPERKPSNGLFALENFRFHVLPSFTRFRDIPRTGYNPLSFITYILHRMFPQLLNILDDYCRPAGNIDAIFENFNQEVTPVEDCDPTRLIHIMTLIHFFMQIIPFSPIAFPDLRFYKWSLTTSADYHCHHSQDMKRESKSYWQYLKDHLMLEERFDYSERPRSKGFFFNSVLLASRTIIHNIKYYGTPFKPTKGQDEPSRLSKLAYWFMKYPTVLYVRSQISKISKLKIRPVYNAPFLFILLEAMVTLPLMAMCRLPGNCILWGFETIRGGMQELNRLSFDFTTFIMIDWSRFDQLAPFAIIYHFWCTFLPQLIRVDRGYMPQGEYTTSRHKSAFTAKHDNHFEHNPKYHSFATRLLTKYPPHVIMFTFVIFNILSFIWLWYAKMVFVTPDGYGFIRLLAGVPSGIFMTQILDSFVNLFLFIDGLLEFGFSLDEIRLIRLFIQGDDNIAFFIGDFERIFAFYEWFPAYALKRWHMIISVDKSSITRLRKKIEVLGYTNNNGMPSRDLKKLVATLAYPERYVTGPQWSVIQMSRAIGIAYANAAHDSSVHDLCRRAYNDARKHSGLTHDELKNIKIEYQKLGFYEIFSVNLEELQSILVQDLSQFPDYYDIRSNLRYWHGPHSVYPMWPSHFDDPLSSIQEPDDLITLHTVLSHAGVTFDRNY</sequence>
<keyword evidence="2" id="KW-0808">Transferase</keyword>
<proteinExistence type="predicted"/>
<keyword evidence="5" id="KW-0472">Membrane</keyword>
<evidence type="ECO:0000259" key="6">
    <source>
        <dbReference type="Pfam" id="PF00680"/>
    </source>
</evidence>
<dbReference type="GO" id="GO:0003723">
    <property type="term" value="F:RNA binding"/>
    <property type="evidence" value="ECO:0007669"/>
    <property type="project" value="InterPro"/>
</dbReference>
<protein>
    <submittedName>
        <fullName evidence="7">RdRp protein</fullName>
    </submittedName>
</protein>